<name>A0A7W3Y7U1_9LACO</name>
<evidence type="ECO:0000256" key="1">
    <source>
        <dbReference type="ARBA" id="ARBA00010266"/>
    </source>
</evidence>
<dbReference type="AlphaFoldDB" id="A0A7W3Y7U1"/>
<reference evidence="5 6" key="1">
    <citation type="submission" date="2020-07" db="EMBL/GenBank/DDBJ databases">
        <title>Description of Limosilactobacillus balticus sp. nov., Limosilactobacillus agrestis sp. nov., Limosilactobacillus albertensis sp. nov., Limosilactobacillus rudii sp. nov., Limosilactobacillus fastidiosus sp. nov., five novel Limosilactobacillus species isolated from the vertebrate gastrointestinal tract, and proposal of 6 subspecies of Limosilactobacillus reuteri adapted to the gastrointestinal tract of specific vertebrate hosts.</title>
        <authorList>
            <person name="Li F."/>
            <person name="Cheng C."/>
            <person name="Zheng J."/>
            <person name="Quevedo R.M."/>
            <person name="Li J."/>
            <person name="Roos S."/>
            <person name="Gaenzle M.G."/>
            <person name="Walter J."/>
        </authorList>
    </citation>
    <scope>NUCLEOTIDE SEQUENCE [LARGE SCALE GENOMIC DNA]</scope>
    <source>
        <strain evidence="5 6">RRLNB_1_1</strain>
    </source>
</reference>
<dbReference type="InterPro" id="IPR002901">
    <property type="entry name" value="MGlyc_endo_b_GlcNAc-like_dom"/>
</dbReference>
<keyword evidence="6" id="KW-1185">Reference proteome</keyword>
<comment type="similarity">
    <text evidence="1">Belongs to the glycosyl hydrolase 73 family.</text>
</comment>
<protein>
    <submittedName>
        <fullName evidence="5">Glycoside hydrolase family 73 protein</fullName>
    </submittedName>
</protein>
<evidence type="ECO:0000313" key="5">
    <source>
        <dbReference type="EMBL" id="MBB1068772.1"/>
    </source>
</evidence>
<evidence type="ECO:0000259" key="4">
    <source>
        <dbReference type="SMART" id="SM00047"/>
    </source>
</evidence>
<feature type="chain" id="PRO_5030994765" evidence="3">
    <location>
        <begin position="30"/>
        <end position="330"/>
    </location>
</feature>
<feature type="signal peptide" evidence="3">
    <location>
        <begin position="1"/>
        <end position="29"/>
    </location>
</feature>
<dbReference type="RefSeq" id="WP_182597512.1">
    <property type="nucleotide sequence ID" value="NZ_JACIVC010000028.1"/>
</dbReference>
<dbReference type="Gene3D" id="4.10.80.30">
    <property type="entry name" value="DNA polymerase, domain 6"/>
    <property type="match status" value="1"/>
</dbReference>
<dbReference type="Proteomes" id="UP000518316">
    <property type="component" value="Unassembled WGS sequence"/>
</dbReference>
<keyword evidence="2 5" id="KW-0378">Hydrolase</keyword>
<dbReference type="GO" id="GO:0004040">
    <property type="term" value="F:amidase activity"/>
    <property type="evidence" value="ECO:0007669"/>
    <property type="project" value="InterPro"/>
</dbReference>
<gene>
    <name evidence="5" type="ORF">H5S40_01040</name>
</gene>
<accession>A0A7W3Y7U1</accession>
<proteinExistence type="inferred from homology"/>
<dbReference type="InterPro" id="IPR051056">
    <property type="entry name" value="Glycosyl_Hydrolase_73"/>
</dbReference>
<dbReference type="PRINTS" id="PR01002">
    <property type="entry name" value="FLGFLGJ"/>
</dbReference>
<dbReference type="Pfam" id="PF01832">
    <property type="entry name" value="Glucosaminidase"/>
    <property type="match status" value="1"/>
</dbReference>
<evidence type="ECO:0000256" key="3">
    <source>
        <dbReference type="SAM" id="SignalP"/>
    </source>
</evidence>
<evidence type="ECO:0000313" key="6">
    <source>
        <dbReference type="Proteomes" id="UP000518316"/>
    </source>
</evidence>
<dbReference type="Gene3D" id="1.10.530.10">
    <property type="match status" value="1"/>
</dbReference>
<comment type="caution">
    <text evidence="5">The sequence shown here is derived from an EMBL/GenBank/DDBJ whole genome shotgun (WGS) entry which is preliminary data.</text>
</comment>
<evidence type="ECO:0000256" key="2">
    <source>
        <dbReference type="ARBA" id="ARBA00022801"/>
    </source>
</evidence>
<feature type="domain" description="Mannosyl-glycoprotein endo-beta-N-acetylglucosamidase-like" evidence="4">
    <location>
        <begin position="105"/>
        <end position="258"/>
    </location>
</feature>
<dbReference type="SMART" id="SM00047">
    <property type="entry name" value="LYZ2"/>
    <property type="match status" value="1"/>
</dbReference>
<sequence>MKECFIVLKRRVITSTLIILTGLSGTAHADSTQQAHYDACEDVKNLKPIDEGQLAGHDEEYINTYLAEYESAVDNIDRDPIPSENKAEEGVRSIPEPDLRTYLPQLPSVIQAKFINRIAPVAQQIGKEYDLYPSVIIAQAALESDWGCSMLGKSPYNNLFGVKGYFDQQTVSQPTTEYNSQGQKLQVFSNFRRYPNEYEALKDYAKTLDDPLYHDVHRQNTSGYRDATRALRGRYATDPQYDQKLNRLIDTYQLTRYDEQVYSGNENMKPLPLAEKEMASSSTPTVIDKHPVQASKTDLDIPQYIPLLGGVGTVGLIKIIRQRWKKKKKA</sequence>
<dbReference type="PANTHER" id="PTHR33308:SF9">
    <property type="entry name" value="PEPTIDOGLYCAN HYDROLASE FLGJ"/>
    <property type="match status" value="1"/>
</dbReference>
<dbReference type="PANTHER" id="PTHR33308">
    <property type="entry name" value="PEPTIDOGLYCAN HYDROLASE FLGJ"/>
    <property type="match status" value="1"/>
</dbReference>
<dbReference type="EMBL" id="JACIVC010000028">
    <property type="protein sequence ID" value="MBB1068772.1"/>
    <property type="molecule type" value="Genomic_DNA"/>
</dbReference>
<organism evidence="5 6">
    <name type="scientific">Limosilactobacillus albertensis</name>
    <dbReference type="NCBI Taxonomy" id="2759752"/>
    <lineage>
        <taxon>Bacteria</taxon>
        <taxon>Bacillati</taxon>
        <taxon>Bacillota</taxon>
        <taxon>Bacilli</taxon>
        <taxon>Lactobacillales</taxon>
        <taxon>Lactobacillaceae</taxon>
        <taxon>Limosilactobacillus</taxon>
    </lineage>
</organism>
<keyword evidence="3" id="KW-0732">Signal</keyword>